<comment type="caution">
    <text evidence="2">The sequence shown here is derived from an EMBL/GenBank/DDBJ whole genome shotgun (WGS) entry which is preliminary data.</text>
</comment>
<dbReference type="InterPro" id="IPR027417">
    <property type="entry name" value="P-loop_NTPase"/>
</dbReference>
<dbReference type="Proteomes" id="UP000318681">
    <property type="component" value="Unassembled WGS sequence"/>
</dbReference>
<reference evidence="2 3" key="1">
    <citation type="submission" date="2019-07" db="EMBL/GenBank/DDBJ databases">
        <title>Sphingomonas solaris sp. nov., isolated from a solar panel from Boston, Massachusetts.</title>
        <authorList>
            <person name="Tanner K."/>
            <person name="Pascual J."/>
            <person name="Mancuso C."/>
            <person name="Pereto J."/>
            <person name="Khalil A."/>
            <person name="Vilanova C."/>
        </authorList>
    </citation>
    <scope>NUCLEOTIDE SEQUENCE [LARGE SCALE GENOMIC DNA]</scope>
    <source>
        <strain evidence="2 3">R4DWN</strain>
    </source>
</reference>
<keyword evidence="1" id="KW-0175">Coiled coil</keyword>
<feature type="coiled-coil region" evidence="1">
    <location>
        <begin position="410"/>
        <end position="437"/>
    </location>
</feature>
<accession>A0A558R976</accession>
<dbReference type="OrthoDB" id="4773646at2"/>
<dbReference type="RefSeq" id="WP_145149021.1">
    <property type="nucleotide sequence ID" value="NZ_VNIM01000015.1"/>
</dbReference>
<evidence type="ECO:0000313" key="3">
    <source>
        <dbReference type="Proteomes" id="UP000318681"/>
    </source>
</evidence>
<dbReference type="AlphaFoldDB" id="A0A558R976"/>
<dbReference type="SUPFAM" id="SSF52540">
    <property type="entry name" value="P-loop containing nucleoside triphosphate hydrolases"/>
    <property type="match status" value="1"/>
</dbReference>
<keyword evidence="3" id="KW-1185">Reference proteome</keyword>
<keyword evidence="2" id="KW-0547">Nucleotide-binding</keyword>
<evidence type="ECO:0000313" key="2">
    <source>
        <dbReference type="EMBL" id="TVV75940.1"/>
    </source>
</evidence>
<protein>
    <submittedName>
        <fullName evidence="2">ATP-binding protein</fullName>
    </submittedName>
</protein>
<organism evidence="2 3">
    <name type="scientific">Alterirhizorhabdus solaris</name>
    <dbReference type="NCBI Taxonomy" id="2529389"/>
    <lineage>
        <taxon>Bacteria</taxon>
        <taxon>Pseudomonadati</taxon>
        <taxon>Pseudomonadota</taxon>
        <taxon>Alphaproteobacteria</taxon>
        <taxon>Sphingomonadales</taxon>
        <taxon>Rhizorhabdaceae</taxon>
        <taxon>Alterirhizorhabdus</taxon>
    </lineage>
</organism>
<gene>
    <name evidence="2" type="ORF">FOY91_05695</name>
</gene>
<dbReference type="EMBL" id="VNIM01000015">
    <property type="protein sequence ID" value="TVV75940.1"/>
    <property type="molecule type" value="Genomic_DNA"/>
</dbReference>
<dbReference type="Gene3D" id="3.40.50.300">
    <property type="entry name" value="P-loop containing nucleotide triphosphate hydrolases"/>
    <property type="match status" value="1"/>
</dbReference>
<proteinExistence type="predicted"/>
<dbReference type="GO" id="GO:0005524">
    <property type="term" value="F:ATP binding"/>
    <property type="evidence" value="ECO:0007669"/>
    <property type="project" value="UniProtKB-KW"/>
</dbReference>
<name>A0A558R976_9SPHN</name>
<sequence length="662" mass="72499">MKKTAAVEMTELGWVKAIAEQCNFDIGDVRQVLLKYGIRAQTTPPRSKSLRFESIKFSGVRSESTPAGPFSLSWLDLDAGIYAVMSERNLRGKSSILNMLNAAIRGDFPGRIKSDIWKWLQALEVRFRIDNVLHRLELEKDAGQEKAAQGRARLSRSDDGHQWVTLYSGDAAEGLKAQTEQLMMEELDFPVIYAHNKNTGGHAHGWPLISSAFYLSSSVEPKALFGDLPVDGIPLRLLQLFIGLPWVSTYSAALSAQKQIEQGIANRPSQAGTVTVLKTKLLDVEEQLAEAKKARGPDNRSALRLQLARLDETIAADRRQARDANTVMEADETSLGAISESFETARRRLKLLEEERSAGYSFRQLSPSCCPACEGRFEISSTAESSPDASCALCKNALPDEDAEADGDRITDATHLVAELKESVEQAKAKQKRSETDALAKSERLRLNMAEARRVQDELSALPVDPDNRVIELEAQAKQLQELLTALQLPSAEDGEAQVELQILRAASEISKLSMTAMQEDILGEITDAVMSLATKFGVSHLTSMHLDNGGRLKVCQGGANPFFSALTMGERLRIKIAIALAAVEVARRRGHGRHPGLLIIDSPASEEVVSKDFEQMLDSVAAAARNIGGIQIIIGTIAREAVEAVVPDTHRLHAKGEAYLF</sequence>
<evidence type="ECO:0000256" key="1">
    <source>
        <dbReference type="SAM" id="Coils"/>
    </source>
</evidence>
<keyword evidence="2" id="KW-0067">ATP-binding</keyword>